<dbReference type="EMBL" id="CAJFCJ010000005">
    <property type="protein sequence ID" value="CAD5114956.1"/>
    <property type="molecule type" value="Genomic_DNA"/>
</dbReference>
<evidence type="ECO:0000256" key="1">
    <source>
        <dbReference type="SAM" id="MobiDB-lite"/>
    </source>
</evidence>
<organism evidence="2 3">
    <name type="scientific">Dimorphilus gyrociliatus</name>
    <dbReference type="NCBI Taxonomy" id="2664684"/>
    <lineage>
        <taxon>Eukaryota</taxon>
        <taxon>Metazoa</taxon>
        <taxon>Spiralia</taxon>
        <taxon>Lophotrochozoa</taxon>
        <taxon>Annelida</taxon>
        <taxon>Polychaeta</taxon>
        <taxon>Polychaeta incertae sedis</taxon>
        <taxon>Dinophilidae</taxon>
        <taxon>Dimorphilus</taxon>
    </lineage>
</organism>
<reference evidence="2 3" key="1">
    <citation type="submission" date="2020-08" db="EMBL/GenBank/DDBJ databases">
        <authorList>
            <person name="Hejnol A."/>
        </authorList>
    </citation>
    <scope>NUCLEOTIDE SEQUENCE [LARGE SCALE GENOMIC DNA]</scope>
</reference>
<comment type="caution">
    <text evidence="2">The sequence shown here is derived from an EMBL/GenBank/DDBJ whole genome shotgun (WGS) entry which is preliminary data.</text>
</comment>
<accession>A0A7I8VH10</accession>
<feature type="compositionally biased region" description="Polar residues" evidence="1">
    <location>
        <begin position="153"/>
        <end position="162"/>
    </location>
</feature>
<proteinExistence type="predicted"/>
<sequence length="162" mass="18786">MTSLPNVFRRQRDNEEKLNALFKQHCISFFNFMFGNSTRYSVNAMVIARVQKNEEDRPSGCMLRFEHDNIPAEESLYHSDISSEDGDDLANMSSAKRKCEKSEEDVEEPVTKKAKSDEDLEDEELEDEIEEEEEEEEDDEEEETETNDKEKPSTSSEDANVN</sequence>
<name>A0A7I8VH10_9ANNE</name>
<feature type="compositionally biased region" description="Acidic residues" evidence="1">
    <location>
        <begin position="118"/>
        <end position="145"/>
    </location>
</feature>
<protein>
    <submittedName>
        <fullName evidence="2">Uncharacterized protein</fullName>
    </submittedName>
</protein>
<keyword evidence="3" id="KW-1185">Reference proteome</keyword>
<feature type="region of interest" description="Disordered" evidence="1">
    <location>
        <begin position="74"/>
        <end position="162"/>
    </location>
</feature>
<dbReference type="AlphaFoldDB" id="A0A7I8VH10"/>
<evidence type="ECO:0000313" key="2">
    <source>
        <dbReference type="EMBL" id="CAD5114956.1"/>
    </source>
</evidence>
<gene>
    <name evidence="2" type="ORF">DGYR_LOCUS3750</name>
</gene>
<dbReference type="Proteomes" id="UP000549394">
    <property type="component" value="Unassembled WGS sequence"/>
</dbReference>
<evidence type="ECO:0000313" key="3">
    <source>
        <dbReference type="Proteomes" id="UP000549394"/>
    </source>
</evidence>